<protein>
    <recommendedName>
        <fullName evidence="3">Delta-60 repeat domain-containing protein</fullName>
    </recommendedName>
</protein>
<evidence type="ECO:0000313" key="1">
    <source>
        <dbReference type="EMBL" id="TNB93721.1"/>
    </source>
</evidence>
<dbReference type="AlphaFoldDB" id="A0A5C4KVZ0"/>
<dbReference type="Gene3D" id="2.80.10.50">
    <property type="match status" value="2"/>
</dbReference>
<dbReference type="NCBIfam" id="TIGR02608">
    <property type="entry name" value="delta_60_rpt"/>
    <property type="match status" value="5"/>
</dbReference>
<accession>A0A5C4KVZ0</accession>
<gene>
    <name evidence="1" type="ORF">FHG55_18550</name>
</gene>
<dbReference type="Proteomes" id="UP000306272">
    <property type="component" value="Unassembled WGS sequence"/>
</dbReference>
<dbReference type="Pfam" id="PF17164">
    <property type="entry name" value="DUF5122"/>
    <property type="match status" value="5"/>
</dbReference>
<proteinExistence type="predicted"/>
<organism evidence="1 2">
    <name type="scientific">Pseudomonas jessenii</name>
    <dbReference type="NCBI Taxonomy" id="77298"/>
    <lineage>
        <taxon>Bacteria</taxon>
        <taxon>Pseudomonadati</taxon>
        <taxon>Pseudomonadota</taxon>
        <taxon>Gammaproteobacteria</taxon>
        <taxon>Pseudomonadales</taxon>
        <taxon>Pseudomonadaceae</taxon>
        <taxon>Pseudomonas</taxon>
    </lineage>
</organism>
<dbReference type="EMBL" id="VDDB01000014">
    <property type="protein sequence ID" value="TNB93721.1"/>
    <property type="molecule type" value="Genomic_DNA"/>
</dbReference>
<sequence length="454" mass="48829">MSDIEKTTASEGLDPAFASGGKLELPFEGVVGRFPESVASLPDKKMLLLFSASSSEKSVPKVARLLENGTLDSTFGKQGIAEIPSRAGAVFSARHLRLLDIGGWLVTGTVEHSNGSVDLAVVRQLADGRMDTSFGPEKDGMVTVNVYDLIESRSHPDANFLTRRHDDKNVEKSSAEAGGFGMLGVGLLDGKIVLSSTVFFAFDYLRGLVLRLNADGSLDKTFNEKGFVLVELPDVTHRWNYASGLAVQPDGKVLVCGDFSRATSDESPDAYVIRYDQHGKVDASYGDNKNGLVTITDSSQWLDLDSMVLKPDGGLLATGAASLELRRDGLIVALNSSGSFNLVFNNGKPLFSRFTEHGVAWERCVLQTDGKLVVSGQGGAAFLDEKSSVVTARYNLNGSLDKAFVGKGWAVFNHENGVDIFRGCTVTDDRQIVVCAYTAFGTPPYPGYVLRYLA</sequence>
<reference evidence="1" key="1">
    <citation type="submission" date="2019-06" db="EMBL/GenBank/DDBJ databases">
        <title>Pseudomonas-derived Butenolides : (Bio)synthesis of Styrolides.</title>
        <authorList>
            <person name="Klapper M."/>
            <person name="Chowdhury S."/>
            <person name="Stallforth P."/>
        </authorList>
    </citation>
    <scope>NUCLEOTIDE SEQUENCE [LARGE SCALE GENOMIC DNA]</scope>
    <source>
        <strain evidence="1">EC-S101</strain>
    </source>
</reference>
<comment type="caution">
    <text evidence="1">The sequence shown here is derived from an EMBL/GenBank/DDBJ whole genome shotgun (WGS) entry which is preliminary data.</text>
</comment>
<evidence type="ECO:0000313" key="2">
    <source>
        <dbReference type="Proteomes" id="UP000306272"/>
    </source>
</evidence>
<evidence type="ECO:0008006" key="3">
    <source>
        <dbReference type="Google" id="ProtNLM"/>
    </source>
</evidence>
<dbReference type="RefSeq" id="WP_139055107.1">
    <property type="nucleotide sequence ID" value="NZ_VDDB01000014.1"/>
</dbReference>
<name>A0A5C4KVZ0_PSEJE</name>
<dbReference type="SUPFAM" id="SSF101898">
    <property type="entry name" value="NHL repeat"/>
    <property type="match status" value="1"/>
</dbReference>
<keyword evidence="2" id="KW-1185">Reference proteome</keyword>
<dbReference type="InterPro" id="IPR013431">
    <property type="entry name" value="Delta_60_rpt"/>
</dbReference>